<dbReference type="AlphaFoldDB" id="W9RUW0"/>
<accession>W9RUW0</accession>
<organism evidence="1 2">
    <name type="scientific">Morus notabilis</name>
    <dbReference type="NCBI Taxonomy" id="981085"/>
    <lineage>
        <taxon>Eukaryota</taxon>
        <taxon>Viridiplantae</taxon>
        <taxon>Streptophyta</taxon>
        <taxon>Embryophyta</taxon>
        <taxon>Tracheophyta</taxon>
        <taxon>Spermatophyta</taxon>
        <taxon>Magnoliopsida</taxon>
        <taxon>eudicotyledons</taxon>
        <taxon>Gunneridae</taxon>
        <taxon>Pentapetalae</taxon>
        <taxon>rosids</taxon>
        <taxon>fabids</taxon>
        <taxon>Rosales</taxon>
        <taxon>Moraceae</taxon>
        <taxon>Moreae</taxon>
        <taxon>Morus</taxon>
    </lineage>
</organism>
<evidence type="ECO:0000313" key="2">
    <source>
        <dbReference type="Proteomes" id="UP000030645"/>
    </source>
</evidence>
<evidence type="ECO:0000313" key="1">
    <source>
        <dbReference type="EMBL" id="EXB97046.1"/>
    </source>
</evidence>
<name>W9RUW0_9ROSA</name>
<dbReference type="Proteomes" id="UP000030645">
    <property type="component" value="Unassembled WGS sequence"/>
</dbReference>
<reference evidence="2" key="1">
    <citation type="submission" date="2013-01" db="EMBL/GenBank/DDBJ databases">
        <title>Draft Genome Sequence of a Mulberry Tree, Morus notabilis C.K. Schneid.</title>
        <authorList>
            <person name="He N."/>
            <person name="Zhao S."/>
        </authorList>
    </citation>
    <scope>NUCLEOTIDE SEQUENCE</scope>
</reference>
<keyword evidence="2" id="KW-1185">Reference proteome</keyword>
<gene>
    <name evidence="1" type="ORF">L484_014657</name>
</gene>
<sequence>MTLTFIQYFCKEGHQSTNTVLGASRAVLIMSLNTVADAASTISTTIPAITVVTSPPV</sequence>
<proteinExistence type="predicted"/>
<dbReference type="EMBL" id="KE345255">
    <property type="protein sequence ID" value="EXB97046.1"/>
    <property type="molecule type" value="Genomic_DNA"/>
</dbReference>
<protein>
    <submittedName>
        <fullName evidence="1">Uncharacterized protein</fullName>
    </submittedName>
</protein>